<feature type="compositionally biased region" description="Basic and acidic residues" evidence="7">
    <location>
        <begin position="1022"/>
        <end position="1085"/>
    </location>
</feature>
<dbReference type="EMBL" id="CAJPDS010000034">
    <property type="protein sequence ID" value="CAF9923942.1"/>
    <property type="molecule type" value="Genomic_DNA"/>
</dbReference>
<feature type="region of interest" description="Disordered" evidence="7">
    <location>
        <begin position="219"/>
        <end position="311"/>
    </location>
</feature>
<feature type="compositionally biased region" description="Low complexity" evidence="7">
    <location>
        <begin position="20"/>
        <end position="36"/>
    </location>
</feature>
<feature type="compositionally biased region" description="Low complexity" evidence="7">
    <location>
        <begin position="1118"/>
        <end position="1135"/>
    </location>
</feature>
<evidence type="ECO:0000256" key="1">
    <source>
        <dbReference type="ARBA" id="ARBA00004184"/>
    </source>
</evidence>
<dbReference type="InterPro" id="IPR026157">
    <property type="entry name" value="LZTFL1"/>
</dbReference>
<dbReference type="Proteomes" id="UP000664521">
    <property type="component" value="Unassembled WGS sequence"/>
</dbReference>
<keyword evidence="5" id="KW-0472">Membrane</keyword>
<dbReference type="GO" id="GO:0005794">
    <property type="term" value="C:Golgi apparatus"/>
    <property type="evidence" value="ECO:0007669"/>
    <property type="project" value="TreeGrafter"/>
</dbReference>
<dbReference type="InterPro" id="IPR000237">
    <property type="entry name" value="GRIP_dom"/>
</dbReference>
<feature type="compositionally biased region" description="Acidic residues" evidence="7">
    <location>
        <begin position="69"/>
        <end position="81"/>
    </location>
</feature>
<feature type="compositionally biased region" description="Basic and acidic residues" evidence="7">
    <location>
        <begin position="994"/>
        <end position="1015"/>
    </location>
</feature>
<comment type="caution">
    <text evidence="9">The sequence shown here is derived from an EMBL/GenBank/DDBJ whole genome shotgun (WGS) entry which is preliminary data.</text>
</comment>
<dbReference type="SUPFAM" id="SSF57997">
    <property type="entry name" value="Tropomyosin"/>
    <property type="match status" value="1"/>
</dbReference>
<dbReference type="InterPro" id="IPR051952">
    <property type="entry name" value="Golgi-autophagy_related"/>
</dbReference>
<comment type="subcellular location">
    <subcellularLocation>
        <location evidence="2">Cytoplasm</location>
    </subcellularLocation>
    <subcellularLocation>
        <location evidence="1">Endomembrane system</location>
        <topology evidence="1">Peripheral membrane protein</topology>
    </subcellularLocation>
</comment>
<feature type="region of interest" description="Disordered" evidence="7">
    <location>
        <begin position="1106"/>
        <end position="1153"/>
    </location>
</feature>
<feature type="region of interest" description="Disordered" evidence="7">
    <location>
        <begin position="964"/>
        <end position="1085"/>
    </location>
</feature>
<evidence type="ECO:0000256" key="6">
    <source>
        <dbReference type="SAM" id="Coils"/>
    </source>
</evidence>
<dbReference type="SMART" id="SM00755">
    <property type="entry name" value="Grip"/>
    <property type="match status" value="1"/>
</dbReference>
<dbReference type="Gene3D" id="1.10.287.1490">
    <property type="match status" value="2"/>
</dbReference>
<feature type="compositionally biased region" description="Basic and acidic residues" evidence="7">
    <location>
        <begin position="219"/>
        <end position="263"/>
    </location>
</feature>
<keyword evidence="3" id="KW-0963">Cytoplasm</keyword>
<protein>
    <recommendedName>
        <fullName evidence="8">GRIP domain-containing protein</fullName>
    </recommendedName>
</protein>
<reference evidence="9" key="1">
    <citation type="submission" date="2021-03" db="EMBL/GenBank/DDBJ databases">
        <authorList>
            <person name="Tagirdzhanova G."/>
        </authorList>
    </citation>
    <scope>NUCLEOTIDE SEQUENCE</scope>
</reference>
<dbReference type="Pfam" id="PF01465">
    <property type="entry name" value="GRIP"/>
    <property type="match status" value="1"/>
</dbReference>
<feature type="compositionally biased region" description="Basic residues" evidence="7">
    <location>
        <begin position="560"/>
        <end position="571"/>
    </location>
</feature>
<dbReference type="AlphaFoldDB" id="A0A8H3FJJ6"/>
<dbReference type="PANTHER" id="PTHR23157:SF25">
    <property type="entry name" value="GRIP AND COILED-COIL DOMAIN-CONTAINING PROTEIN 1"/>
    <property type="match status" value="1"/>
</dbReference>
<dbReference type="Gene3D" id="1.10.287.950">
    <property type="entry name" value="Methyl-accepting chemotaxis protein"/>
    <property type="match status" value="1"/>
</dbReference>
<feature type="coiled-coil region" evidence="6">
    <location>
        <begin position="757"/>
        <end position="938"/>
    </location>
</feature>
<evidence type="ECO:0000256" key="5">
    <source>
        <dbReference type="ARBA" id="ARBA00023136"/>
    </source>
</evidence>
<dbReference type="PROSITE" id="PS50913">
    <property type="entry name" value="GRIP"/>
    <property type="match status" value="1"/>
</dbReference>
<evidence type="ECO:0000259" key="8">
    <source>
        <dbReference type="PROSITE" id="PS50913"/>
    </source>
</evidence>
<dbReference type="Pfam" id="PF15294">
    <property type="entry name" value="Leu_zip"/>
    <property type="match status" value="1"/>
</dbReference>
<accession>A0A8H3FJJ6</accession>
<gene>
    <name evidence="9" type="ORF">HETSPECPRED_005466</name>
</gene>
<dbReference type="PANTHER" id="PTHR23157">
    <property type="entry name" value="GRIP AND COILED-COIL DOMAIN-CONTAINING PROTEIN 1"/>
    <property type="match status" value="1"/>
</dbReference>
<evidence type="ECO:0000313" key="10">
    <source>
        <dbReference type="Proteomes" id="UP000664521"/>
    </source>
</evidence>
<dbReference type="OrthoDB" id="1926336at2759"/>
<proteinExistence type="predicted"/>
<feature type="compositionally biased region" description="Basic and acidic residues" evidence="7">
    <location>
        <begin position="497"/>
        <end position="506"/>
    </location>
</feature>
<feature type="compositionally biased region" description="Low complexity" evidence="7">
    <location>
        <begin position="507"/>
        <end position="520"/>
    </location>
</feature>
<feature type="compositionally biased region" description="Basic and acidic residues" evidence="7">
    <location>
        <begin position="524"/>
        <end position="535"/>
    </location>
</feature>
<evidence type="ECO:0000256" key="7">
    <source>
        <dbReference type="SAM" id="MobiDB-lite"/>
    </source>
</evidence>
<evidence type="ECO:0000256" key="3">
    <source>
        <dbReference type="ARBA" id="ARBA00022490"/>
    </source>
</evidence>
<feature type="compositionally biased region" description="Basic and acidic residues" evidence="7">
    <location>
        <begin position="7"/>
        <end position="19"/>
    </location>
</feature>
<feature type="domain" description="GRIP" evidence="8">
    <location>
        <begin position="1153"/>
        <end position="1203"/>
    </location>
</feature>
<organism evidence="9 10">
    <name type="scientific">Heterodermia speciosa</name>
    <dbReference type="NCBI Taxonomy" id="116794"/>
    <lineage>
        <taxon>Eukaryota</taxon>
        <taxon>Fungi</taxon>
        <taxon>Dikarya</taxon>
        <taxon>Ascomycota</taxon>
        <taxon>Pezizomycotina</taxon>
        <taxon>Lecanoromycetes</taxon>
        <taxon>OSLEUM clade</taxon>
        <taxon>Lecanoromycetidae</taxon>
        <taxon>Caliciales</taxon>
        <taxon>Physciaceae</taxon>
        <taxon>Heterodermia</taxon>
    </lineage>
</organism>
<feature type="region of interest" description="Disordered" evidence="7">
    <location>
        <begin position="1"/>
        <end position="128"/>
    </location>
</feature>
<feature type="coiled-coil region" evidence="6">
    <location>
        <begin position="628"/>
        <end position="693"/>
    </location>
</feature>
<feature type="compositionally biased region" description="Polar residues" evidence="7">
    <location>
        <begin position="97"/>
        <end position="107"/>
    </location>
</feature>
<feature type="compositionally biased region" description="Polar residues" evidence="7">
    <location>
        <begin position="593"/>
        <end position="607"/>
    </location>
</feature>
<keyword evidence="4 6" id="KW-0175">Coiled coil</keyword>
<evidence type="ECO:0000256" key="2">
    <source>
        <dbReference type="ARBA" id="ARBA00004496"/>
    </source>
</evidence>
<feature type="region of interest" description="Disordered" evidence="7">
    <location>
        <begin position="497"/>
        <end position="607"/>
    </location>
</feature>
<feature type="compositionally biased region" description="Basic and acidic residues" evidence="7">
    <location>
        <begin position="964"/>
        <end position="983"/>
    </location>
</feature>
<feature type="coiled-coil region" evidence="6">
    <location>
        <begin position="319"/>
        <end position="353"/>
    </location>
</feature>
<keyword evidence="10" id="KW-1185">Reference proteome</keyword>
<evidence type="ECO:0000313" key="9">
    <source>
        <dbReference type="EMBL" id="CAF9923942.1"/>
    </source>
</evidence>
<sequence>MFQRLKGAIDSRIAEEQARQRSSQASPSRPTPGTRRPVTRDESPSQRPERTGARGRKDGDPPRKAPDPAEFEPEFVIGDDDMPSRSGTPKPAEPKRQTSSSELTPDSNPDAINGVAKENSATKDSAAAELPTDVRVKLRKLDKLESKYHELLRSYRIAHARVQTIEPFETSLRENTPLTSISDPGALVEYLNNMNLKGDMVLDELKRVSSERDSYKQKLAEAEHKTKEAWDEIAGLRKPEPGTKANDDARKTSPTDEREPRENLDDDPLGAVVQPGTPSIKSRKGSLASLSIFSPRSKPAGSPTLEEKPDDLFSFDHEIPRMEAEIQEKQRRMDQLQDEVKSLKGDLAVTRESTQSMAECLETATRSLNVLREGKHTTESELEEQRNASQKEIERVKAALKGTEEELRDLRSSIDSRDDSSVRDLTNHLAEAKQEIKSLHTRLASGDGHGQIETLESKVKDLEAELSALRADARTNEKRVETLNGLVSNLRGQLQKSDEALRESQNELKQQVAQQQAKSEASAEEGRAEKDKEVLNRATAEQTNGVPKVVEPSIDSNAIGKKKNKKKKKSGKSTTDTSTEAPPIGKPEPASKSADTAQISVSSSDTLSKLQSELDQLRLSVIEKDTALEKIQGKLKNQDDLKEEIESLRDDLVNLGQEHVDAKDRVKDLLAEKKVLQTTIAELEKELGDLKASNALSTAGLEEKHSALVQQVEEMKSKATTFQTDLSAAEKLANTRFKDITDLRSVIQKAQPELTTLRAESTELKIIRETLSKKEEQIKELNNGQVRLQSDLSALKRTLSEREAEIKTLDQKIAQESNGRLKAEEACNKSSQEIHDLTVEKQHATESIDRLSRELANAREELRTSRLKLRELEQQVSKLQNDSEELKEETELKTAQCASAQSLMTSMRDQTTEMATQMKETRERCESLDEEVAEAHRLLSERTREGETMRRLLADVEGRADARTRELKERMDTAIEERDRAEEEASTAGRRKAREMEEMRNKVREAERNLKRVEDDKEELEDAQRDWRRRREDLEHRTEQTTREAEEVRKAMSDLRDALDESEKQTRDLERQKAELRRSVDETQQRLEKLQKSNKSMADEIRTIQVAKTKAADSGVHSSRSSMDSAPSMSRLSSPGPKNRAAPVASTDAANGQAPGAMDYVYLKNVLLQFLEQKDKKHQMQLIPVLGMLLHFDRRDEQKWTSAISTK</sequence>
<name>A0A8H3FJJ6_9LECA</name>
<feature type="compositionally biased region" description="Basic and acidic residues" evidence="7">
    <location>
        <begin position="38"/>
        <end position="67"/>
    </location>
</feature>
<evidence type="ECO:0000256" key="4">
    <source>
        <dbReference type="ARBA" id="ARBA00023054"/>
    </source>
</evidence>